<evidence type="ECO:0000313" key="2">
    <source>
        <dbReference type="Proteomes" id="UP001233172"/>
    </source>
</evidence>
<name>A0AAD8ARM4_BIOPF</name>
<dbReference type="Proteomes" id="UP001233172">
    <property type="component" value="Unassembled WGS sequence"/>
</dbReference>
<comment type="caution">
    <text evidence="1">The sequence shown here is derived from an EMBL/GenBank/DDBJ whole genome shotgun (WGS) entry which is preliminary data.</text>
</comment>
<keyword evidence="2" id="KW-1185">Reference proteome</keyword>
<dbReference type="EMBL" id="JASAOG010000316">
    <property type="protein sequence ID" value="KAK0040583.1"/>
    <property type="molecule type" value="Genomic_DNA"/>
</dbReference>
<reference evidence="1" key="2">
    <citation type="submission" date="2023-04" db="EMBL/GenBank/DDBJ databases">
        <authorList>
            <person name="Bu L."/>
            <person name="Lu L."/>
            <person name="Laidemitt M.R."/>
            <person name="Zhang S.M."/>
            <person name="Mutuku M."/>
            <person name="Mkoji G."/>
            <person name="Steinauer M."/>
            <person name="Loker E.S."/>
        </authorList>
    </citation>
    <scope>NUCLEOTIDE SEQUENCE</scope>
    <source>
        <strain evidence="1">KasaAsao</strain>
        <tissue evidence="1">Whole Snail</tissue>
    </source>
</reference>
<gene>
    <name evidence="1" type="ORF">Bpfe_029981</name>
</gene>
<dbReference type="AlphaFoldDB" id="A0AAD8ARM4"/>
<protein>
    <submittedName>
        <fullName evidence="1">Uncharacterized protein</fullName>
    </submittedName>
</protein>
<organism evidence="1 2">
    <name type="scientific">Biomphalaria pfeifferi</name>
    <name type="common">Bloodfluke planorb</name>
    <name type="synonym">Freshwater snail</name>
    <dbReference type="NCBI Taxonomy" id="112525"/>
    <lineage>
        <taxon>Eukaryota</taxon>
        <taxon>Metazoa</taxon>
        <taxon>Spiralia</taxon>
        <taxon>Lophotrochozoa</taxon>
        <taxon>Mollusca</taxon>
        <taxon>Gastropoda</taxon>
        <taxon>Heterobranchia</taxon>
        <taxon>Euthyneura</taxon>
        <taxon>Panpulmonata</taxon>
        <taxon>Hygrophila</taxon>
        <taxon>Lymnaeoidea</taxon>
        <taxon>Planorbidae</taxon>
        <taxon>Biomphalaria</taxon>
    </lineage>
</organism>
<accession>A0AAD8ARM4</accession>
<evidence type="ECO:0000313" key="1">
    <source>
        <dbReference type="EMBL" id="KAK0040583.1"/>
    </source>
</evidence>
<proteinExistence type="predicted"/>
<reference evidence="1" key="1">
    <citation type="journal article" date="2023" name="PLoS Negl. Trop. Dis.">
        <title>A genome sequence for Biomphalaria pfeifferi, the major vector snail for the human-infecting parasite Schistosoma mansoni.</title>
        <authorList>
            <person name="Bu L."/>
            <person name="Lu L."/>
            <person name="Laidemitt M.R."/>
            <person name="Zhang S.M."/>
            <person name="Mutuku M."/>
            <person name="Mkoji G."/>
            <person name="Steinauer M."/>
            <person name="Loker E.S."/>
        </authorList>
    </citation>
    <scope>NUCLEOTIDE SEQUENCE</scope>
    <source>
        <strain evidence="1">KasaAsao</strain>
    </source>
</reference>
<sequence length="81" mass="9328">MLNEFNKLIYFRFEQMDTTIKEQTSTMLNTMNEHLNSLQGQSDSSDREATPWWNNQLLPDQGCGDTGRYDEEAGECNAVCD</sequence>